<dbReference type="Gene3D" id="3.40.630.30">
    <property type="match status" value="1"/>
</dbReference>
<accession>A0A223V681</accession>
<sequence>MKVAEKSKFYKTKLLWHRIRHGLFLFTLRNALTRIGLDIAPYYWYREIKNGAEKPEIRDSFKDYELCYIGLDEIGIMNNIMGLTTKELEQNLSMGQICIGLKRGKEIAALLFVDLQDFVFKGRSFKIKDKEGYLLNVYTFQAYRGKNLATYLRYHCFELLENYCVEELYSIVSYFNTSSIKVNKKLNAQKLKLYLYIGLLKRYHWNFLLKDYSK</sequence>
<evidence type="ECO:0000313" key="1">
    <source>
        <dbReference type="EMBL" id="ASV30925.1"/>
    </source>
</evidence>
<dbReference type="RefSeq" id="WP_094997539.1">
    <property type="nucleotide sequence ID" value="NZ_BMJL01000007.1"/>
</dbReference>
<dbReference type="AlphaFoldDB" id="A0A223V681"/>
<dbReference type="Pfam" id="PF00583">
    <property type="entry name" value="Acetyltransf_1"/>
    <property type="match status" value="1"/>
</dbReference>
<dbReference type="InterPro" id="IPR000182">
    <property type="entry name" value="GNAT_dom"/>
</dbReference>
<dbReference type="KEGG" id="marb:CJ263_12270"/>
<dbReference type="InterPro" id="IPR016181">
    <property type="entry name" value="Acyl_CoA_acyltransferase"/>
</dbReference>
<protein>
    <submittedName>
        <fullName evidence="1">Uncharacterized protein</fullName>
    </submittedName>
</protein>
<dbReference type="Proteomes" id="UP000215244">
    <property type="component" value="Chromosome"/>
</dbReference>
<dbReference type="GO" id="GO:0016747">
    <property type="term" value="F:acyltransferase activity, transferring groups other than amino-acyl groups"/>
    <property type="evidence" value="ECO:0007669"/>
    <property type="project" value="InterPro"/>
</dbReference>
<proteinExistence type="predicted"/>
<dbReference type="SUPFAM" id="SSF55729">
    <property type="entry name" value="Acyl-CoA N-acyltransferases (Nat)"/>
    <property type="match status" value="1"/>
</dbReference>
<dbReference type="EMBL" id="CP022957">
    <property type="protein sequence ID" value="ASV30925.1"/>
    <property type="molecule type" value="Genomic_DNA"/>
</dbReference>
<dbReference type="OrthoDB" id="1419559at2"/>
<reference evidence="1 2" key="1">
    <citation type="submission" date="2017-08" db="EMBL/GenBank/DDBJ databases">
        <title>The complete genome sequence of Maribacter sp. B1, isolated from deep-sea sediment.</title>
        <authorList>
            <person name="Wu Y.-H."/>
            <person name="Cheng H."/>
            <person name="Xu X.-W."/>
        </authorList>
    </citation>
    <scope>NUCLEOTIDE SEQUENCE [LARGE SCALE GENOMIC DNA]</scope>
    <source>
        <strain evidence="1 2">B1</strain>
    </source>
</reference>
<evidence type="ECO:0000313" key="2">
    <source>
        <dbReference type="Proteomes" id="UP000215244"/>
    </source>
</evidence>
<name>A0A223V681_9FLAO</name>
<keyword evidence="2" id="KW-1185">Reference proteome</keyword>
<organism evidence="1 2">
    <name type="scientific">Maribacter cobaltidurans</name>
    <dbReference type="NCBI Taxonomy" id="1178778"/>
    <lineage>
        <taxon>Bacteria</taxon>
        <taxon>Pseudomonadati</taxon>
        <taxon>Bacteroidota</taxon>
        <taxon>Flavobacteriia</taxon>
        <taxon>Flavobacteriales</taxon>
        <taxon>Flavobacteriaceae</taxon>
        <taxon>Maribacter</taxon>
    </lineage>
</organism>
<gene>
    <name evidence="1" type="ORF">CJ263_12270</name>
</gene>